<sequence>MLTEILLRKQGKRDSAAIIKELSAASPNRGTTIKTALISFLQKQQALVLMVDNGLSSRQYQRIREQAENLNCKLYPPYHKVKESKQLCYPHGISVTESSAEITLQALVDHSVSRICHIKFVTEKLRLSTNNAFEVIMK</sequence>
<gene>
    <name evidence="1" type="ORF">AVEN_26159_1</name>
</gene>
<keyword evidence="2" id="KW-1185">Reference proteome</keyword>
<dbReference type="AlphaFoldDB" id="A0A4Y2EM33"/>
<proteinExistence type="predicted"/>
<evidence type="ECO:0000313" key="2">
    <source>
        <dbReference type="Proteomes" id="UP000499080"/>
    </source>
</evidence>
<name>A0A4Y2EM33_ARAVE</name>
<dbReference type="OrthoDB" id="8197165at2759"/>
<comment type="caution">
    <text evidence="1">The sequence shown here is derived from an EMBL/GenBank/DDBJ whole genome shotgun (WGS) entry which is preliminary data.</text>
</comment>
<evidence type="ECO:0000313" key="1">
    <source>
        <dbReference type="EMBL" id="GBM30250.1"/>
    </source>
</evidence>
<dbReference type="EMBL" id="BGPR01000655">
    <property type="protein sequence ID" value="GBM30250.1"/>
    <property type="molecule type" value="Genomic_DNA"/>
</dbReference>
<accession>A0A4Y2EM33</accession>
<reference evidence="1 2" key="1">
    <citation type="journal article" date="2019" name="Sci. Rep.">
        <title>Orb-weaving spider Araneus ventricosus genome elucidates the spidroin gene catalogue.</title>
        <authorList>
            <person name="Kono N."/>
            <person name="Nakamura H."/>
            <person name="Ohtoshi R."/>
            <person name="Moran D.A.P."/>
            <person name="Shinohara A."/>
            <person name="Yoshida Y."/>
            <person name="Fujiwara M."/>
            <person name="Mori M."/>
            <person name="Tomita M."/>
            <person name="Arakawa K."/>
        </authorList>
    </citation>
    <scope>NUCLEOTIDE SEQUENCE [LARGE SCALE GENOMIC DNA]</scope>
</reference>
<dbReference type="Proteomes" id="UP000499080">
    <property type="component" value="Unassembled WGS sequence"/>
</dbReference>
<organism evidence="1 2">
    <name type="scientific">Araneus ventricosus</name>
    <name type="common">Orbweaver spider</name>
    <name type="synonym">Epeira ventricosa</name>
    <dbReference type="NCBI Taxonomy" id="182803"/>
    <lineage>
        <taxon>Eukaryota</taxon>
        <taxon>Metazoa</taxon>
        <taxon>Ecdysozoa</taxon>
        <taxon>Arthropoda</taxon>
        <taxon>Chelicerata</taxon>
        <taxon>Arachnida</taxon>
        <taxon>Araneae</taxon>
        <taxon>Araneomorphae</taxon>
        <taxon>Entelegynae</taxon>
        <taxon>Araneoidea</taxon>
        <taxon>Araneidae</taxon>
        <taxon>Araneus</taxon>
    </lineage>
</organism>
<protein>
    <submittedName>
        <fullName evidence="1">Uncharacterized protein</fullName>
    </submittedName>
</protein>